<dbReference type="Gene3D" id="1.10.510.10">
    <property type="entry name" value="Transferase(Phosphotransferase) domain 1"/>
    <property type="match status" value="1"/>
</dbReference>
<dbReference type="InterPro" id="IPR017441">
    <property type="entry name" value="Protein_kinase_ATP_BS"/>
</dbReference>
<keyword evidence="6 9" id="KW-0067">ATP-binding</keyword>
<organism evidence="12 13">
    <name type="scientific">Ramazzottius varieornatus</name>
    <name type="common">Water bear</name>
    <name type="synonym">Tardigrade</name>
    <dbReference type="NCBI Taxonomy" id="947166"/>
    <lineage>
        <taxon>Eukaryota</taxon>
        <taxon>Metazoa</taxon>
        <taxon>Ecdysozoa</taxon>
        <taxon>Tardigrada</taxon>
        <taxon>Eutardigrada</taxon>
        <taxon>Parachela</taxon>
        <taxon>Hypsibioidea</taxon>
        <taxon>Ramazzottiidae</taxon>
        <taxon>Ramazzottius</taxon>
    </lineage>
</organism>
<feature type="compositionally biased region" description="Basic and acidic residues" evidence="10">
    <location>
        <begin position="467"/>
        <end position="477"/>
    </location>
</feature>
<proteinExistence type="predicted"/>
<feature type="domain" description="Protein kinase" evidence="11">
    <location>
        <begin position="52"/>
        <end position="305"/>
    </location>
</feature>
<feature type="region of interest" description="Disordered" evidence="10">
    <location>
        <begin position="714"/>
        <end position="737"/>
    </location>
</feature>
<evidence type="ECO:0000256" key="9">
    <source>
        <dbReference type="PROSITE-ProRule" id="PRU10141"/>
    </source>
</evidence>
<feature type="compositionally biased region" description="Basic and acidic residues" evidence="10">
    <location>
        <begin position="540"/>
        <end position="553"/>
    </location>
</feature>
<keyword evidence="13" id="KW-1185">Reference proteome</keyword>
<keyword evidence="3" id="KW-0808">Transferase</keyword>
<dbReference type="CDD" id="cd14339">
    <property type="entry name" value="UBA_SNRK"/>
    <property type="match status" value="1"/>
</dbReference>
<dbReference type="Pfam" id="PF00069">
    <property type="entry name" value="Pkinase"/>
    <property type="match status" value="1"/>
</dbReference>
<dbReference type="EC" id="2.7.11.1" evidence="1"/>
<dbReference type="PANTHER" id="PTHR24346">
    <property type="entry name" value="MAP/MICROTUBULE AFFINITY-REGULATING KINASE"/>
    <property type="match status" value="1"/>
</dbReference>
<dbReference type="InterPro" id="IPR011009">
    <property type="entry name" value="Kinase-like_dom_sf"/>
</dbReference>
<dbReference type="GO" id="GO:0005524">
    <property type="term" value="F:ATP binding"/>
    <property type="evidence" value="ECO:0007669"/>
    <property type="project" value="UniProtKB-UniRule"/>
</dbReference>
<protein>
    <recommendedName>
        <fullName evidence="1">non-specific serine/threonine protein kinase</fullName>
        <ecNumber evidence="1">2.7.11.1</ecNumber>
    </recommendedName>
</protein>
<dbReference type="AlphaFoldDB" id="A0A1D1ULV6"/>
<dbReference type="SMART" id="SM00220">
    <property type="entry name" value="S_TKc"/>
    <property type="match status" value="1"/>
</dbReference>
<evidence type="ECO:0000313" key="13">
    <source>
        <dbReference type="Proteomes" id="UP000186922"/>
    </source>
</evidence>
<dbReference type="FunFam" id="1.10.510.10:FF:000571">
    <property type="entry name" value="Maternal embryonic leucine zipper kinase"/>
    <property type="match status" value="1"/>
</dbReference>
<dbReference type="PANTHER" id="PTHR24346:SF45">
    <property type="entry name" value="PROTEIN KINASE DOMAIN-CONTAINING PROTEIN"/>
    <property type="match status" value="1"/>
</dbReference>
<feature type="compositionally biased region" description="Low complexity" evidence="10">
    <location>
        <begin position="562"/>
        <end position="574"/>
    </location>
</feature>
<dbReference type="FunFam" id="3.30.200.20:FF:000003">
    <property type="entry name" value="Non-specific serine/threonine protein kinase"/>
    <property type="match status" value="1"/>
</dbReference>
<dbReference type="GO" id="GO:0005737">
    <property type="term" value="C:cytoplasm"/>
    <property type="evidence" value="ECO:0007669"/>
    <property type="project" value="TreeGrafter"/>
</dbReference>
<feature type="binding site" evidence="9">
    <location>
        <position position="81"/>
    </location>
    <ligand>
        <name>ATP</name>
        <dbReference type="ChEBI" id="CHEBI:30616"/>
    </ligand>
</feature>
<gene>
    <name evidence="12" type="primary">RvY_00976-1</name>
    <name evidence="12" type="synonym">RvY_00976.1</name>
    <name evidence="12" type="ORF">RvY_00976</name>
</gene>
<keyword evidence="4 9" id="KW-0547">Nucleotide-binding</keyword>
<dbReference type="GO" id="GO:0035556">
    <property type="term" value="P:intracellular signal transduction"/>
    <property type="evidence" value="ECO:0007669"/>
    <property type="project" value="TreeGrafter"/>
</dbReference>
<evidence type="ECO:0000256" key="7">
    <source>
        <dbReference type="ARBA" id="ARBA00047899"/>
    </source>
</evidence>
<dbReference type="PROSITE" id="PS00107">
    <property type="entry name" value="PROTEIN_KINASE_ATP"/>
    <property type="match status" value="1"/>
</dbReference>
<evidence type="ECO:0000256" key="8">
    <source>
        <dbReference type="ARBA" id="ARBA00048679"/>
    </source>
</evidence>
<feature type="compositionally biased region" description="Low complexity" evidence="10">
    <location>
        <begin position="478"/>
        <end position="501"/>
    </location>
</feature>
<sequence>MISDPDFCSLSTQEENVAEGVLPPMRRNSTTSVIRDPQKVTSKCGNTAMGCYDLLHVLGRGNFATVKQAVHVFSGEEVAVKIMDKTKLDDNGKSQLLQEVNCMRLLRHPNIVRLYEIIDTPSTLFLVLELADGGDLYDYMLKNEKAMSEKTARHYFKQIAGAVDFCHQLHFVHRDLKPENVLVFRKSRTMKLTDFGFGQFCRPGTRLETSCGSLRYSSPEILFGKNYDGPAVDVWGLGILLYVMVCGRPPFTEVSDSETISAIMDCRYVLPATISPSCASLIACMLVRKPADRSTLPEIRQHPWMLQDISLLSPQSSDTLDCGSPGHIAISYSTISPCSPLVAHRDICDDAHEWILQSMVGGGAAESCDEISQALMGDEYNNITATYYLLAERILRNELPKTHFEEEELIPASTHFGATSASDASDTKSLNPAGCNRTRKCATARMRNMDLSFVTEMLEELDEEDEVPKSDPAEPAKAKPATASPRYSPSTSRRLSSTKSSPHLRMNQIREEANPDEADEEDGMLDDAFFFKSFDSIKDRERSVTSPERLRRIDRCRRQRSRSGSGSSQTSSDTSDTEDPPSAIPSVPARLPFTRRHHQRHRSASSCTTGMRHTAYSREESSENSSPSRSSAPVLFGLGGGMLLKDNRKRLPVLQHSQSLITIPCHKTHSSSKVPEGGDGHAVKKRLLHRPQSLPPVPHHILESGRSLQQLAQMSASHSHSASSSPTVSSYFIRQQC</sequence>
<evidence type="ECO:0000256" key="10">
    <source>
        <dbReference type="SAM" id="MobiDB-lite"/>
    </source>
</evidence>
<feature type="compositionally biased region" description="Low complexity" evidence="10">
    <location>
        <begin position="714"/>
        <end position="725"/>
    </location>
</feature>
<dbReference type="InterPro" id="IPR008271">
    <property type="entry name" value="Ser/Thr_kinase_AS"/>
</dbReference>
<evidence type="ECO:0000256" key="6">
    <source>
        <dbReference type="ARBA" id="ARBA00022840"/>
    </source>
</evidence>
<feature type="region of interest" description="Disordered" evidence="10">
    <location>
        <begin position="540"/>
        <end position="633"/>
    </location>
</feature>
<dbReference type="GO" id="GO:0004674">
    <property type="term" value="F:protein serine/threonine kinase activity"/>
    <property type="evidence" value="ECO:0007669"/>
    <property type="project" value="UniProtKB-KW"/>
</dbReference>
<feature type="compositionally biased region" description="Polar residues" evidence="10">
    <location>
        <begin position="726"/>
        <end position="737"/>
    </location>
</feature>
<dbReference type="SUPFAM" id="SSF56112">
    <property type="entry name" value="Protein kinase-like (PK-like)"/>
    <property type="match status" value="1"/>
</dbReference>
<dbReference type="Proteomes" id="UP000186922">
    <property type="component" value="Unassembled WGS sequence"/>
</dbReference>
<evidence type="ECO:0000256" key="4">
    <source>
        <dbReference type="ARBA" id="ARBA00022741"/>
    </source>
</evidence>
<dbReference type="PROSITE" id="PS50011">
    <property type="entry name" value="PROTEIN_KINASE_DOM"/>
    <property type="match status" value="1"/>
</dbReference>
<dbReference type="InterPro" id="IPR000719">
    <property type="entry name" value="Prot_kinase_dom"/>
</dbReference>
<evidence type="ECO:0000256" key="3">
    <source>
        <dbReference type="ARBA" id="ARBA00022679"/>
    </source>
</evidence>
<name>A0A1D1ULV6_RAMVA</name>
<dbReference type="OrthoDB" id="193931at2759"/>
<accession>A0A1D1ULV6</accession>
<evidence type="ECO:0000256" key="5">
    <source>
        <dbReference type="ARBA" id="ARBA00022777"/>
    </source>
</evidence>
<keyword evidence="2" id="KW-0723">Serine/threonine-protein kinase</keyword>
<feature type="compositionally biased region" description="Basic residues" evidence="10">
    <location>
        <begin position="593"/>
        <end position="603"/>
    </location>
</feature>
<evidence type="ECO:0000256" key="2">
    <source>
        <dbReference type="ARBA" id="ARBA00022527"/>
    </source>
</evidence>
<dbReference type="STRING" id="947166.A0A1D1ULV6"/>
<evidence type="ECO:0000259" key="11">
    <source>
        <dbReference type="PROSITE" id="PS50011"/>
    </source>
</evidence>
<reference evidence="12 13" key="1">
    <citation type="journal article" date="2016" name="Nat. Commun.">
        <title>Extremotolerant tardigrade genome and improved radiotolerance of human cultured cells by tardigrade-unique protein.</title>
        <authorList>
            <person name="Hashimoto T."/>
            <person name="Horikawa D.D."/>
            <person name="Saito Y."/>
            <person name="Kuwahara H."/>
            <person name="Kozuka-Hata H."/>
            <person name="Shin-I T."/>
            <person name="Minakuchi Y."/>
            <person name="Ohishi K."/>
            <person name="Motoyama A."/>
            <person name="Aizu T."/>
            <person name="Enomoto A."/>
            <person name="Kondo K."/>
            <person name="Tanaka S."/>
            <person name="Hara Y."/>
            <person name="Koshikawa S."/>
            <person name="Sagara H."/>
            <person name="Miura T."/>
            <person name="Yokobori S."/>
            <person name="Miyagawa K."/>
            <person name="Suzuki Y."/>
            <person name="Kubo T."/>
            <person name="Oyama M."/>
            <person name="Kohara Y."/>
            <person name="Fujiyama A."/>
            <person name="Arakawa K."/>
            <person name="Katayama T."/>
            <person name="Toyoda A."/>
            <person name="Kunieda T."/>
        </authorList>
    </citation>
    <scope>NUCLEOTIDE SEQUENCE [LARGE SCALE GENOMIC DNA]</scope>
    <source>
        <strain evidence="12 13">YOKOZUNA-1</strain>
    </source>
</reference>
<dbReference type="PROSITE" id="PS00108">
    <property type="entry name" value="PROTEIN_KINASE_ST"/>
    <property type="match status" value="1"/>
</dbReference>
<dbReference type="EMBL" id="BDGG01000001">
    <property type="protein sequence ID" value="GAU88237.1"/>
    <property type="molecule type" value="Genomic_DNA"/>
</dbReference>
<evidence type="ECO:0000256" key="1">
    <source>
        <dbReference type="ARBA" id="ARBA00012513"/>
    </source>
</evidence>
<comment type="caution">
    <text evidence="12">The sequence shown here is derived from an EMBL/GenBank/DDBJ whole genome shotgun (WGS) entry which is preliminary data.</text>
</comment>
<comment type="catalytic activity">
    <reaction evidence="8">
        <text>L-seryl-[protein] + ATP = O-phospho-L-seryl-[protein] + ADP + H(+)</text>
        <dbReference type="Rhea" id="RHEA:17989"/>
        <dbReference type="Rhea" id="RHEA-COMP:9863"/>
        <dbReference type="Rhea" id="RHEA-COMP:11604"/>
        <dbReference type="ChEBI" id="CHEBI:15378"/>
        <dbReference type="ChEBI" id="CHEBI:29999"/>
        <dbReference type="ChEBI" id="CHEBI:30616"/>
        <dbReference type="ChEBI" id="CHEBI:83421"/>
        <dbReference type="ChEBI" id="CHEBI:456216"/>
        <dbReference type="EC" id="2.7.11.1"/>
    </reaction>
</comment>
<comment type="catalytic activity">
    <reaction evidence="7">
        <text>L-threonyl-[protein] + ATP = O-phospho-L-threonyl-[protein] + ADP + H(+)</text>
        <dbReference type="Rhea" id="RHEA:46608"/>
        <dbReference type="Rhea" id="RHEA-COMP:11060"/>
        <dbReference type="Rhea" id="RHEA-COMP:11605"/>
        <dbReference type="ChEBI" id="CHEBI:15378"/>
        <dbReference type="ChEBI" id="CHEBI:30013"/>
        <dbReference type="ChEBI" id="CHEBI:30616"/>
        <dbReference type="ChEBI" id="CHEBI:61977"/>
        <dbReference type="ChEBI" id="CHEBI:456216"/>
        <dbReference type="EC" id="2.7.11.1"/>
    </reaction>
</comment>
<feature type="region of interest" description="Disordered" evidence="10">
    <location>
        <begin position="459"/>
        <end position="521"/>
    </location>
</feature>
<evidence type="ECO:0000313" key="12">
    <source>
        <dbReference type="EMBL" id="GAU88237.1"/>
    </source>
</evidence>
<keyword evidence="5" id="KW-0418">Kinase</keyword>